<evidence type="ECO:0000313" key="2">
    <source>
        <dbReference type="EMBL" id="GIE22139.1"/>
    </source>
</evidence>
<reference evidence="2 3" key="1">
    <citation type="submission" date="2021-01" db="EMBL/GenBank/DDBJ databases">
        <title>Whole genome shotgun sequence of Actinoplanes humidus NBRC 14915.</title>
        <authorList>
            <person name="Komaki H."/>
            <person name="Tamura T."/>
        </authorList>
    </citation>
    <scope>NUCLEOTIDE SEQUENCE [LARGE SCALE GENOMIC DNA]</scope>
    <source>
        <strain evidence="2 3">NBRC 14915</strain>
    </source>
</reference>
<feature type="compositionally biased region" description="Acidic residues" evidence="1">
    <location>
        <begin position="36"/>
        <end position="48"/>
    </location>
</feature>
<gene>
    <name evidence="2" type="ORF">Ahu01nite_052410</name>
</gene>
<evidence type="ECO:0000313" key="3">
    <source>
        <dbReference type="Proteomes" id="UP000603200"/>
    </source>
</evidence>
<evidence type="ECO:0000256" key="1">
    <source>
        <dbReference type="SAM" id="MobiDB-lite"/>
    </source>
</evidence>
<feature type="compositionally biased region" description="Basic and acidic residues" evidence="1">
    <location>
        <begin position="1"/>
        <end position="19"/>
    </location>
</feature>
<dbReference type="RefSeq" id="WP_203839237.1">
    <property type="nucleotide sequence ID" value="NZ_BAAATV010000002.1"/>
</dbReference>
<feature type="region of interest" description="Disordered" evidence="1">
    <location>
        <begin position="1"/>
        <end position="84"/>
    </location>
</feature>
<protein>
    <submittedName>
        <fullName evidence="2">Uncharacterized protein</fullName>
    </submittedName>
</protein>
<keyword evidence="3" id="KW-1185">Reference proteome</keyword>
<feature type="compositionally biased region" description="Basic and acidic residues" evidence="1">
    <location>
        <begin position="63"/>
        <end position="84"/>
    </location>
</feature>
<accession>A0ABQ3ZUB0</accession>
<comment type="caution">
    <text evidence="2">The sequence shown here is derived from an EMBL/GenBank/DDBJ whole genome shotgun (WGS) entry which is preliminary data.</text>
</comment>
<sequence>MAIDDRPEGTEDPRAREQVPRQPCAGDANTSAIGSEGEDLEPGEEGPGSDEKKQGARYAAGRPAHEPCSHAKTDGEHTIVQENQDDYKKPPKIIVTIGRVTGLLIASTSFVGALVRFAEEVSKIF</sequence>
<name>A0ABQ3ZUB0_9ACTN</name>
<dbReference type="Proteomes" id="UP000603200">
    <property type="component" value="Unassembled WGS sequence"/>
</dbReference>
<dbReference type="EMBL" id="BOMN01000066">
    <property type="protein sequence ID" value="GIE22139.1"/>
    <property type="molecule type" value="Genomic_DNA"/>
</dbReference>
<organism evidence="2 3">
    <name type="scientific">Winogradskya humida</name>
    <dbReference type="NCBI Taxonomy" id="113566"/>
    <lineage>
        <taxon>Bacteria</taxon>
        <taxon>Bacillati</taxon>
        <taxon>Actinomycetota</taxon>
        <taxon>Actinomycetes</taxon>
        <taxon>Micromonosporales</taxon>
        <taxon>Micromonosporaceae</taxon>
        <taxon>Winogradskya</taxon>
    </lineage>
</organism>
<proteinExistence type="predicted"/>